<dbReference type="SUPFAM" id="SSF51735">
    <property type="entry name" value="NAD(P)-binding Rossmann-fold domains"/>
    <property type="match status" value="1"/>
</dbReference>
<name>A0ABV5J4T6_9BACT</name>
<comment type="caution">
    <text evidence="4">The sequence shown here is derived from an EMBL/GenBank/DDBJ whole genome shotgun (WGS) entry which is preliminary data.</text>
</comment>
<proteinExistence type="inferred from homology"/>
<accession>A0ABV5J4T6</accession>
<sequence>MPQKKIITVMGATGAQGGGLARAILNDKNSEFAVRAVTRDSSSKKAQELEKMGAELVEADVEDKDSLKKAFEGAYGAYLVTFYWDHFSPEKEYQHAQNLAEAAHEAKLQHVIWSTLEDTRKWVPLDDDRMPTLQGNYKVPHFDMKGQANHFFHDLNVPTTFLLASFYWDNFIYFGAGPKKGEDGKLYLTFPLDDKKMAGIASEDIGKCAYGIFKKGKIMIGQTVGVAGEKLTGQEMATALTKAIGKEVIYNNVTPDTYRGFGFPGADDLGNMFQFYRDFESVCNQHRDEKQSKELNPELKTLEKWLGENVSKIPLD</sequence>
<keyword evidence="2" id="KW-0521">NADP</keyword>
<reference evidence="4 5" key="1">
    <citation type="submission" date="2024-09" db="EMBL/GenBank/DDBJ databases">
        <authorList>
            <person name="Sun Q."/>
            <person name="Mori K."/>
        </authorList>
    </citation>
    <scope>NUCLEOTIDE SEQUENCE [LARGE SCALE GENOMIC DNA]</scope>
    <source>
        <strain evidence="4 5">CECT 7682</strain>
    </source>
</reference>
<organism evidence="4 5">
    <name type="scientific">Echinicola jeungdonensis</name>
    <dbReference type="NCBI Taxonomy" id="709343"/>
    <lineage>
        <taxon>Bacteria</taxon>
        <taxon>Pseudomonadati</taxon>
        <taxon>Bacteroidota</taxon>
        <taxon>Cytophagia</taxon>
        <taxon>Cytophagales</taxon>
        <taxon>Cyclobacteriaceae</taxon>
        <taxon>Echinicola</taxon>
    </lineage>
</organism>
<dbReference type="InterPro" id="IPR051164">
    <property type="entry name" value="NmrA-like_oxidored"/>
</dbReference>
<dbReference type="InterPro" id="IPR008030">
    <property type="entry name" value="NmrA-like"/>
</dbReference>
<comment type="similarity">
    <text evidence="1">Belongs to the NmrA-type oxidoreductase family.</text>
</comment>
<dbReference type="InterPro" id="IPR036291">
    <property type="entry name" value="NAD(P)-bd_dom_sf"/>
</dbReference>
<evidence type="ECO:0000313" key="5">
    <source>
        <dbReference type="Proteomes" id="UP001589654"/>
    </source>
</evidence>
<feature type="domain" description="NmrA-like" evidence="3">
    <location>
        <begin position="3"/>
        <end position="306"/>
    </location>
</feature>
<evidence type="ECO:0000259" key="3">
    <source>
        <dbReference type="Pfam" id="PF05368"/>
    </source>
</evidence>
<protein>
    <submittedName>
        <fullName evidence="4">NmrA/HSCARG family protein</fullName>
    </submittedName>
</protein>
<dbReference type="Proteomes" id="UP001589654">
    <property type="component" value="Unassembled WGS sequence"/>
</dbReference>
<dbReference type="Gene3D" id="3.90.25.10">
    <property type="entry name" value="UDP-galactose 4-epimerase, domain 1"/>
    <property type="match status" value="1"/>
</dbReference>
<evidence type="ECO:0000256" key="1">
    <source>
        <dbReference type="ARBA" id="ARBA00006328"/>
    </source>
</evidence>
<dbReference type="EMBL" id="JBHMEW010000045">
    <property type="protein sequence ID" value="MFB9211225.1"/>
    <property type="molecule type" value="Genomic_DNA"/>
</dbReference>
<dbReference type="RefSeq" id="WP_290249248.1">
    <property type="nucleotide sequence ID" value="NZ_JAUFQT010000002.1"/>
</dbReference>
<dbReference type="PANTHER" id="PTHR42748">
    <property type="entry name" value="NITROGEN METABOLITE REPRESSION PROTEIN NMRA FAMILY MEMBER"/>
    <property type="match status" value="1"/>
</dbReference>
<gene>
    <name evidence="4" type="ORF">ACFFUR_05360</name>
</gene>
<dbReference type="PANTHER" id="PTHR42748:SF7">
    <property type="entry name" value="NMRA LIKE REDOX SENSOR 1-RELATED"/>
    <property type="match status" value="1"/>
</dbReference>
<dbReference type="Pfam" id="PF05368">
    <property type="entry name" value="NmrA"/>
    <property type="match status" value="1"/>
</dbReference>
<evidence type="ECO:0000313" key="4">
    <source>
        <dbReference type="EMBL" id="MFB9211225.1"/>
    </source>
</evidence>
<evidence type="ECO:0000256" key="2">
    <source>
        <dbReference type="ARBA" id="ARBA00022857"/>
    </source>
</evidence>
<dbReference type="CDD" id="cd05251">
    <property type="entry name" value="NmrA_like_SDR_a"/>
    <property type="match status" value="1"/>
</dbReference>
<keyword evidence="5" id="KW-1185">Reference proteome</keyword>
<dbReference type="Gene3D" id="3.40.50.720">
    <property type="entry name" value="NAD(P)-binding Rossmann-like Domain"/>
    <property type="match status" value="1"/>
</dbReference>